<evidence type="ECO:0000256" key="2">
    <source>
        <dbReference type="ARBA" id="ARBA00009177"/>
    </source>
</evidence>
<evidence type="ECO:0000256" key="5">
    <source>
        <dbReference type="ARBA" id="ARBA00022989"/>
    </source>
</evidence>
<keyword evidence="3 8" id="KW-0813">Transport</keyword>
<feature type="transmembrane region" description="Helical" evidence="8">
    <location>
        <begin position="251"/>
        <end position="276"/>
    </location>
</feature>
<comment type="caution">
    <text evidence="8">Lacks conserved residue(s) required for the propagation of feature annotation.</text>
</comment>
<comment type="subcellular location">
    <subcellularLocation>
        <location evidence="1 8">Membrane</location>
        <topology evidence="1 8">Multi-pass membrane protein</topology>
    </subcellularLocation>
</comment>
<dbReference type="GO" id="GO:0009926">
    <property type="term" value="P:auxin polar transport"/>
    <property type="evidence" value="ECO:0007669"/>
    <property type="project" value="TreeGrafter"/>
</dbReference>
<dbReference type="PANTHER" id="PTHR31752">
    <property type="entry name" value="AUXIN EFFLUX CARRIER COMPONENT 1B-RELATED"/>
    <property type="match status" value="1"/>
</dbReference>
<keyword evidence="10" id="KW-1185">Reference proteome</keyword>
<dbReference type="GO" id="GO:0009734">
    <property type="term" value="P:auxin-activated signaling pathway"/>
    <property type="evidence" value="ECO:0007669"/>
    <property type="project" value="UniProtKB-UniRule"/>
</dbReference>
<keyword evidence="7 8" id="KW-0927">Auxin signaling pathway</keyword>
<evidence type="ECO:0000313" key="9">
    <source>
        <dbReference type="EMBL" id="KAJ7000862.1"/>
    </source>
</evidence>
<comment type="caution">
    <text evidence="9">The sequence shown here is derived from an EMBL/GenBank/DDBJ whole genome shotgun (WGS) entry which is preliminary data.</text>
</comment>
<evidence type="ECO:0000256" key="1">
    <source>
        <dbReference type="ARBA" id="ARBA00004141"/>
    </source>
</evidence>
<feature type="transmembrane region" description="Helical" evidence="8">
    <location>
        <begin position="296"/>
        <end position="314"/>
    </location>
</feature>
<dbReference type="EMBL" id="JAQIZT010000004">
    <property type="protein sequence ID" value="KAJ7000862.1"/>
    <property type="molecule type" value="Genomic_DNA"/>
</dbReference>
<evidence type="ECO:0000256" key="3">
    <source>
        <dbReference type="ARBA" id="ARBA00022448"/>
    </source>
</evidence>
<dbReference type="GO" id="GO:0005886">
    <property type="term" value="C:plasma membrane"/>
    <property type="evidence" value="ECO:0007669"/>
    <property type="project" value="TreeGrafter"/>
</dbReference>
<dbReference type="Proteomes" id="UP001164929">
    <property type="component" value="Chromosome 4"/>
</dbReference>
<feature type="transmembrane region" description="Helical" evidence="8">
    <location>
        <begin position="125"/>
        <end position="143"/>
    </location>
</feature>
<evidence type="ECO:0000256" key="8">
    <source>
        <dbReference type="RuleBase" id="RU362108"/>
    </source>
</evidence>
<dbReference type="InterPro" id="IPR051107">
    <property type="entry name" value="Auxin_Efflux_Carrier"/>
</dbReference>
<feature type="transmembrane region" description="Helical" evidence="8">
    <location>
        <begin position="155"/>
        <end position="174"/>
    </location>
</feature>
<accession>A0AAD6W6C7</accession>
<gene>
    <name evidence="9" type="ORF">NC653_011347</name>
</gene>
<keyword evidence="6 8" id="KW-0472">Membrane</keyword>
<evidence type="ECO:0000256" key="6">
    <source>
        <dbReference type="ARBA" id="ARBA00023136"/>
    </source>
</evidence>
<keyword evidence="5 8" id="KW-1133">Transmembrane helix</keyword>
<comment type="function">
    <text evidence="8">May act as a component of the auxin efflux carrier.</text>
</comment>
<evidence type="ECO:0000313" key="10">
    <source>
        <dbReference type="Proteomes" id="UP001164929"/>
    </source>
</evidence>
<proteinExistence type="inferred from homology"/>
<dbReference type="Pfam" id="PF03547">
    <property type="entry name" value="Mem_trans"/>
    <property type="match status" value="1"/>
</dbReference>
<evidence type="ECO:0000256" key="7">
    <source>
        <dbReference type="ARBA" id="ARBA00023294"/>
    </source>
</evidence>
<organism evidence="9 10">
    <name type="scientific">Populus alba x Populus x berolinensis</name>
    <dbReference type="NCBI Taxonomy" id="444605"/>
    <lineage>
        <taxon>Eukaryota</taxon>
        <taxon>Viridiplantae</taxon>
        <taxon>Streptophyta</taxon>
        <taxon>Embryophyta</taxon>
        <taxon>Tracheophyta</taxon>
        <taxon>Spermatophyta</taxon>
        <taxon>Magnoliopsida</taxon>
        <taxon>eudicotyledons</taxon>
        <taxon>Gunneridae</taxon>
        <taxon>Pentapetalae</taxon>
        <taxon>rosids</taxon>
        <taxon>fabids</taxon>
        <taxon>Malpighiales</taxon>
        <taxon>Salicaceae</taxon>
        <taxon>Saliceae</taxon>
        <taxon>Populus</taxon>
    </lineage>
</organism>
<evidence type="ECO:0000256" key="4">
    <source>
        <dbReference type="ARBA" id="ARBA00022692"/>
    </source>
</evidence>
<feature type="transmembrane region" description="Helical" evidence="8">
    <location>
        <begin position="326"/>
        <end position="349"/>
    </location>
</feature>
<keyword evidence="4 8" id="KW-0812">Transmembrane</keyword>
<dbReference type="PANTHER" id="PTHR31752:SF40">
    <property type="entry name" value="AUXIN EFFLUX CARRIER COMPONENT 8"/>
    <property type="match status" value="1"/>
</dbReference>
<name>A0AAD6W6C7_9ROSI</name>
<protein>
    <recommendedName>
        <fullName evidence="8">Auxin efflux carrier component</fullName>
    </recommendedName>
</protein>
<dbReference type="NCBIfam" id="TIGR00946">
    <property type="entry name" value="2a69"/>
    <property type="match status" value="1"/>
</dbReference>
<dbReference type="AlphaFoldDB" id="A0AAD6W6C7"/>
<dbReference type="InterPro" id="IPR004776">
    <property type="entry name" value="Mem_transp_PIN-like"/>
</dbReference>
<dbReference type="GO" id="GO:0005783">
    <property type="term" value="C:endoplasmic reticulum"/>
    <property type="evidence" value="ECO:0007669"/>
    <property type="project" value="TreeGrafter"/>
</dbReference>
<sequence>MRLLSKQLMLALLFIIWQEHIKRDLLQRILTGKEKKGKKKLRQHLFTILEPLVAMISAADVYHVVTATVPLYFAMILAYISVKWWKLFTPDQCAGINKFVAKFSIPLLSFQVISGINPYKMNLKLIFADFLQKLLALLVLTALAKISSRGRLNWIITGLSLSTLPNTLILGIPLLRAMYGAEAEPLLSQIVGLQSLIWYNLLLFLFELNATKEATVAPSSESTGDLEALQEAQHKEDEGVQRRTRKAKAMVILLTVVRKLMSNPNFYATLVALIWASIHSRWRVNLPDIVDKSVRILSTGGLGMAMFSLGLFMASRPSIIACGIRMAMVAMAMKFIVGPALMAVASIAVGLKGTVLKVAIVQVHRFVSFYQLL</sequence>
<dbReference type="GO" id="GO:0010329">
    <property type="term" value="F:auxin efflux transmembrane transporter activity"/>
    <property type="evidence" value="ECO:0007669"/>
    <property type="project" value="TreeGrafter"/>
</dbReference>
<feature type="transmembrane region" description="Helical" evidence="8">
    <location>
        <begin position="186"/>
        <end position="206"/>
    </location>
</feature>
<comment type="similarity">
    <text evidence="2 8">Belongs to the auxin efflux carrier (TC 2.A.69.1) family.</text>
</comment>
<dbReference type="InterPro" id="IPR014024">
    <property type="entry name" value="Auxin_eff_plant"/>
</dbReference>
<reference evidence="9 10" key="1">
    <citation type="journal article" date="2023" name="Mol. Ecol. Resour.">
        <title>Chromosome-level genome assembly of a triploid poplar Populus alba 'Berolinensis'.</title>
        <authorList>
            <person name="Chen S."/>
            <person name="Yu Y."/>
            <person name="Wang X."/>
            <person name="Wang S."/>
            <person name="Zhang T."/>
            <person name="Zhou Y."/>
            <person name="He R."/>
            <person name="Meng N."/>
            <person name="Wang Y."/>
            <person name="Liu W."/>
            <person name="Liu Z."/>
            <person name="Liu J."/>
            <person name="Guo Q."/>
            <person name="Huang H."/>
            <person name="Sederoff R.R."/>
            <person name="Wang G."/>
            <person name="Qu G."/>
            <person name="Chen S."/>
        </authorList>
    </citation>
    <scope>NUCLEOTIDE SEQUENCE [LARGE SCALE GENOMIC DNA]</scope>
    <source>
        <strain evidence="9">SC-2020</strain>
    </source>
</reference>